<dbReference type="Proteomes" id="UP000507962">
    <property type="component" value="Unassembled WGS sequence"/>
</dbReference>
<protein>
    <submittedName>
        <fullName evidence="7">O-antigen ligase-related</fullName>
    </submittedName>
</protein>
<evidence type="ECO:0000313" key="8">
    <source>
        <dbReference type="Proteomes" id="UP000507962"/>
    </source>
</evidence>
<evidence type="ECO:0000256" key="2">
    <source>
        <dbReference type="ARBA" id="ARBA00022692"/>
    </source>
</evidence>
<gene>
    <name evidence="7" type="ORF">MSL71_51610</name>
</gene>
<feature type="transmembrane region" description="Helical" evidence="5">
    <location>
        <begin position="72"/>
        <end position="90"/>
    </location>
</feature>
<dbReference type="PANTHER" id="PTHR37422:SF13">
    <property type="entry name" value="LIPOPOLYSACCHARIDE BIOSYNTHESIS PROTEIN PA4999-RELATED"/>
    <property type="match status" value="1"/>
</dbReference>
<keyword evidence="4 5" id="KW-0472">Membrane</keyword>
<dbReference type="EMBL" id="CAADHO010000018">
    <property type="protein sequence ID" value="VFQ47461.1"/>
    <property type="molecule type" value="Genomic_DNA"/>
</dbReference>
<feature type="transmembrane region" description="Helical" evidence="5">
    <location>
        <begin position="130"/>
        <end position="150"/>
    </location>
</feature>
<dbReference type="InterPro" id="IPR007016">
    <property type="entry name" value="O-antigen_ligase-rel_domated"/>
</dbReference>
<evidence type="ECO:0000256" key="3">
    <source>
        <dbReference type="ARBA" id="ARBA00022989"/>
    </source>
</evidence>
<comment type="subcellular location">
    <subcellularLocation>
        <location evidence="1">Membrane</location>
        <topology evidence="1">Multi-pass membrane protein</topology>
    </subcellularLocation>
</comment>
<keyword evidence="2 5" id="KW-0812">Transmembrane</keyword>
<evidence type="ECO:0000256" key="1">
    <source>
        <dbReference type="ARBA" id="ARBA00004141"/>
    </source>
</evidence>
<evidence type="ECO:0000256" key="4">
    <source>
        <dbReference type="ARBA" id="ARBA00023136"/>
    </source>
</evidence>
<evidence type="ECO:0000256" key="5">
    <source>
        <dbReference type="SAM" id="Phobius"/>
    </source>
</evidence>
<dbReference type="GO" id="GO:0016874">
    <property type="term" value="F:ligase activity"/>
    <property type="evidence" value="ECO:0007669"/>
    <property type="project" value="UniProtKB-KW"/>
</dbReference>
<dbReference type="Pfam" id="PF04932">
    <property type="entry name" value="Wzy_C"/>
    <property type="match status" value="1"/>
</dbReference>
<proteinExistence type="predicted"/>
<evidence type="ECO:0000259" key="6">
    <source>
        <dbReference type="Pfam" id="PF04932"/>
    </source>
</evidence>
<keyword evidence="8" id="KW-1185">Reference proteome</keyword>
<feature type="transmembrane region" description="Helical" evidence="5">
    <location>
        <begin position="162"/>
        <end position="187"/>
    </location>
</feature>
<keyword evidence="7" id="KW-0436">Ligase</keyword>
<organism evidence="7 8">
    <name type="scientific">Desulfoluna butyratoxydans</name>
    <dbReference type="NCBI Taxonomy" id="231438"/>
    <lineage>
        <taxon>Bacteria</taxon>
        <taxon>Pseudomonadati</taxon>
        <taxon>Thermodesulfobacteriota</taxon>
        <taxon>Desulfobacteria</taxon>
        <taxon>Desulfobacterales</taxon>
        <taxon>Desulfolunaceae</taxon>
        <taxon>Desulfoluna</taxon>
    </lineage>
</organism>
<dbReference type="GO" id="GO:0016020">
    <property type="term" value="C:membrane"/>
    <property type="evidence" value="ECO:0007669"/>
    <property type="project" value="UniProtKB-SubCell"/>
</dbReference>
<evidence type="ECO:0000313" key="7">
    <source>
        <dbReference type="EMBL" id="VFQ47461.1"/>
    </source>
</evidence>
<feature type="transmembrane region" description="Helical" evidence="5">
    <location>
        <begin position="199"/>
        <end position="219"/>
    </location>
</feature>
<keyword evidence="3 5" id="KW-1133">Transmembrane helix</keyword>
<sequence length="381" mass="44054">MLLFSFLTGRNLCGIGNHDVGAVAFILYFSLILFSRNLRVYYNRAAVYYFVFAMLAMMSLLYAHDVSLGQIVLLRMAIVFVTFMAIYQYIKTEERLITFLTVYLLAALCYSVVLWVTTDFSHSFRWFNQQSYNTIATNFFGVLVATLMLLSMKKKNVLYPVVLYLIVLILSTASVKVNLAMALFGGISFSYKFAKSSNLSRIMFLVIFVVILGSLYFVISKYDVFDRHINRIASTVNSMIIDKKLPGAAGYEFRYMLWDSGVRYWLDSPLWGHGVNNFRYLFEIENGYQTYSHNTLIELLVGLGLFGSFVFSMIIFYSLKANLCVYKLNRSIREIYLFAGLVCFTLVGFGQQIYYSNQFFIFLGWSFAYFKISRTPRVFFV</sequence>
<dbReference type="InterPro" id="IPR051533">
    <property type="entry name" value="WaaL-like"/>
</dbReference>
<name>A0A4U8YU14_9BACT</name>
<feature type="transmembrane region" description="Helical" evidence="5">
    <location>
        <begin position="331"/>
        <end position="349"/>
    </location>
</feature>
<feature type="transmembrane region" description="Helical" evidence="5">
    <location>
        <begin position="96"/>
        <end position="118"/>
    </location>
</feature>
<feature type="transmembrane region" description="Helical" evidence="5">
    <location>
        <begin position="46"/>
        <end position="63"/>
    </location>
</feature>
<accession>A0A4U8YU14</accession>
<feature type="domain" description="O-antigen ligase-related" evidence="6">
    <location>
        <begin position="162"/>
        <end position="311"/>
    </location>
</feature>
<feature type="transmembrane region" description="Helical" evidence="5">
    <location>
        <begin position="299"/>
        <end position="319"/>
    </location>
</feature>
<feature type="transmembrane region" description="Helical" evidence="5">
    <location>
        <begin position="12"/>
        <end position="34"/>
    </location>
</feature>
<dbReference type="AlphaFoldDB" id="A0A4U8YU14"/>
<dbReference type="PANTHER" id="PTHR37422">
    <property type="entry name" value="TEICHURONIC ACID BIOSYNTHESIS PROTEIN TUAE"/>
    <property type="match status" value="1"/>
</dbReference>
<reference evidence="7 8" key="1">
    <citation type="submission" date="2019-03" db="EMBL/GenBank/DDBJ databases">
        <authorList>
            <person name="Nijsse B."/>
        </authorList>
    </citation>
    <scope>NUCLEOTIDE SEQUENCE [LARGE SCALE GENOMIC DNA]</scope>
    <source>
        <strain evidence="7">Desulfoluna butyratoxydans MSL71</strain>
    </source>
</reference>